<comment type="caution">
    <text evidence="1">The sequence shown here is derived from an EMBL/GenBank/DDBJ whole genome shotgun (WGS) entry which is preliminary data.</text>
</comment>
<name>A0AAV4XJ97_CAEEX</name>
<keyword evidence="2" id="KW-1185">Reference proteome</keyword>
<dbReference type="Proteomes" id="UP001054945">
    <property type="component" value="Unassembled WGS sequence"/>
</dbReference>
<gene>
    <name evidence="1" type="ORF">CEXT_813381</name>
</gene>
<reference evidence="1 2" key="1">
    <citation type="submission" date="2021-06" db="EMBL/GenBank/DDBJ databases">
        <title>Caerostris extrusa draft genome.</title>
        <authorList>
            <person name="Kono N."/>
            <person name="Arakawa K."/>
        </authorList>
    </citation>
    <scope>NUCLEOTIDE SEQUENCE [LARGE SCALE GENOMIC DNA]</scope>
</reference>
<organism evidence="1 2">
    <name type="scientific">Caerostris extrusa</name>
    <name type="common">Bark spider</name>
    <name type="synonym">Caerostris bankana</name>
    <dbReference type="NCBI Taxonomy" id="172846"/>
    <lineage>
        <taxon>Eukaryota</taxon>
        <taxon>Metazoa</taxon>
        <taxon>Ecdysozoa</taxon>
        <taxon>Arthropoda</taxon>
        <taxon>Chelicerata</taxon>
        <taxon>Arachnida</taxon>
        <taxon>Araneae</taxon>
        <taxon>Araneomorphae</taxon>
        <taxon>Entelegynae</taxon>
        <taxon>Araneoidea</taxon>
        <taxon>Araneidae</taxon>
        <taxon>Caerostris</taxon>
    </lineage>
</organism>
<protein>
    <submittedName>
        <fullName evidence="1">Uncharacterized protein</fullName>
    </submittedName>
</protein>
<dbReference type="AlphaFoldDB" id="A0AAV4XJ97"/>
<accession>A0AAV4XJ97</accession>
<proteinExistence type="predicted"/>
<evidence type="ECO:0000313" key="1">
    <source>
        <dbReference type="EMBL" id="GIY94508.1"/>
    </source>
</evidence>
<feature type="non-terminal residue" evidence="1">
    <location>
        <position position="1"/>
    </location>
</feature>
<dbReference type="EMBL" id="BPLR01017794">
    <property type="protein sequence ID" value="GIY94508.1"/>
    <property type="molecule type" value="Genomic_DNA"/>
</dbReference>
<evidence type="ECO:0000313" key="2">
    <source>
        <dbReference type="Proteomes" id="UP001054945"/>
    </source>
</evidence>
<sequence length="52" mass="5557">NVCSLPPRMAFEGALSEKSEVAFKISFFFLCITETSASATAALPLFCSRGPL</sequence>